<dbReference type="AlphaFoldDB" id="A0A0A9B6P7"/>
<sequence length="20" mass="2250">MAITITFKQSSVSYALTTTW</sequence>
<protein>
    <submittedName>
        <fullName evidence="1">Uncharacterized protein</fullName>
    </submittedName>
</protein>
<reference evidence="1" key="2">
    <citation type="journal article" date="2015" name="Data Brief">
        <title>Shoot transcriptome of the giant reed, Arundo donax.</title>
        <authorList>
            <person name="Barrero R.A."/>
            <person name="Guerrero F.D."/>
            <person name="Moolhuijzen P."/>
            <person name="Goolsby J.A."/>
            <person name="Tidwell J."/>
            <person name="Bellgard S.E."/>
            <person name="Bellgard M.I."/>
        </authorList>
    </citation>
    <scope>NUCLEOTIDE SEQUENCE</scope>
    <source>
        <tissue evidence="1">Shoot tissue taken approximately 20 cm above the soil surface</tissue>
    </source>
</reference>
<reference evidence="1" key="1">
    <citation type="submission" date="2014-09" db="EMBL/GenBank/DDBJ databases">
        <authorList>
            <person name="Magalhaes I.L.F."/>
            <person name="Oliveira U."/>
            <person name="Santos F.R."/>
            <person name="Vidigal T.H.D.A."/>
            <person name="Brescovit A.D."/>
            <person name="Santos A.J."/>
        </authorList>
    </citation>
    <scope>NUCLEOTIDE SEQUENCE</scope>
    <source>
        <tissue evidence="1">Shoot tissue taken approximately 20 cm above the soil surface</tissue>
    </source>
</reference>
<name>A0A0A9B6P7_ARUDO</name>
<proteinExistence type="predicted"/>
<organism evidence="1">
    <name type="scientific">Arundo donax</name>
    <name type="common">Giant reed</name>
    <name type="synonym">Donax arundinaceus</name>
    <dbReference type="NCBI Taxonomy" id="35708"/>
    <lineage>
        <taxon>Eukaryota</taxon>
        <taxon>Viridiplantae</taxon>
        <taxon>Streptophyta</taxon>
        <taxon>Embryophyta</taxon>
        <taxon>Tracheophyta</taxon>
        <taxon>Spermatophyta</taxon>
        <taxon>Magnoliopsida</taxon>
        <taxon>Liliopsida</taxon>
        <taxon>Poales</taxon>
        <taxon>Poaceae</taxon>
        <taxon>PACMAD clade</taxon>
        <taxon>Arundinoideae</taxon>
        <taxon>Arundineae</taxon>
        <taxon>Arundo</taxon>
    </lineage>
</organism>
<dbReference type="EMBL" id="GBRH01240067">
    <property type="protein sequence ID" value="JAD57828.1"/>
    <property type="molecule type" value="Transcribed_RNA"/>
</dbReference>
<accession>A0A0A9B6P7</accession>
<evidence type="ECO:0000313" key="1">
    <source>
        <dbReference type="EMBL" id="JAD57828.1"/>
    </source>
</evidence>